<dbReference type="AlphaFoldDB" id="A0A1S3I1L3"/>
<dbReference type="GO" id="GO:0004622">
    <property type="term" value="F:phosphatidylcholine lysophospholipase activity"/>
    <property type="evidence" value="ECO:0007669"/>
    <property type="project" value="TreeGrafter"/>
</dbReference>
<evidence type="ECO:0000256" key="9">
    <source>
        <dbReference type="ARBA" id="ARBA00047392"/>
    </source>
</evidence>
<keyword evidence="4" id="KW-0378">Hydrolase</keyword>
<dbReference type="SUPFAM" id="SSF51695">
    <property type="entry name" value="PLC-like phosphodiesterases"/>
    <property type="match status" value="1"/>
</dbReference>
<keyword evidence="6" id="KW-0443">Lipid metabolism</keyword>
<evidence type="ECO:0000256" key="12">
    <source>
        <dbReference type="ARBA" id="ARBA00048947"/>
    </source>
</evidence>
<dbReference type="OrthoDB" id="1058301at2759"/>
<feature type="transmembrane region" description="Helical" evidence="13">
    <location>
        <begin position="6"/>
        <end position="26"/>
    </location>
</feature>
<dbReference type="Pfam" id="PF03009">
    <property type="entry name" value="GDPD"/>
    <property type="match status" value="1"/>
</dbReference>
<evidence type="ECO:0000256" key="8">
    <source>
        <dbReference type="ARBA" id="ARBA00036083"/>
    </source>
</evidence>
<dbReference type="GO" id="GO:0008081">
    <property type="term" value="F:phosphoric diester hydrolase activity"/>
    <property type="evidence" value="ECO:0007669"/>
    <property type="project" value="InterPro"/>
</dbReference>
<feature type="domain" description="GP-PDE" evidence="14">
    <location>
        <begin position="42"/>
        <end position="321"/>
    </location>
</feature>
<dbReference type="STRING" id="7574.A0A1S3I1L3"/>
<dbReference type="GO" id="GO:0005789">
    <property type="term" value="C:endoplasmic reticulum membrane"/>
    <property type="evidence" value="ECO:0007669"/>
    <property type="project" value="TreeGrafter"/>
</dbReference>
<dbReference type="GeneID" id="106160173"/>
<name>A0A1S3I1L3_LINAN</name>
<evidence type="ECO:0000256" key="11">
    <source>
        <dbReference type="ARBA" id="ARBA00048580"/>
    </source>
</evidence>
<evidence type="ECO:0000256" key="7">
    <source>
        <dbReference type="ARBA" id="ARBA00023136"/>
    </source>
</evidence>
<keyword evidence="3 13" id="KW-0812">Transmembrane</keyword>
<evidence type="ECO:0000259" key="14">
    <source>
        <dbReference type="PROSITE" id="PS51704"/>
    </source>
</evidence>
<evidence type="ECO:0000256" key="2">
    <source>
        <dbReference type="ARBA" id="ARBA00007277"/>
    </source>
</evidence>
<dbReference type="InterPro" id="IPR030395">
    <property type="entry name" value="GP_PDE_dom"/>
</dbReference>
<dbReference type="KEGG" id="lak:106160173"/>
<gene>
    <name evidence="16" type="primary">LOC106160173</name>
</gene>
<dbReference type="PANTHER" id="PTHR42758">
    <property type="entry name" value="PHOSPHATIDYLGLYCEROL PHOSPHOLIPASE C"/>
    <property type="match status" value="1"/>
</dbReference>
<comment type="catalytic activity">
    <reaction evidence="12">
        <text>N,1-di-(9Z-octadecenoyl)-sn-glycero-3-phosphoethanolamine + H2O = N-(9Z-octadecenoyl) ethanolamine + 1-(9Z-octadecenoyl)-sn-glycero-3-phosphate + H(+)</text>
        <dbReference type="Rhea" id="RHEA:56460"/>
        <dbReference type="ChEBI" id="CHEBI:15377"/>
        <dbReference type="ChEBI" id="CHEBI:15378"/>
        <dbReference type="ChEBI" id="CHEBI:71466"/>
        <dbReference type="ChEBI" id="CHEBI:74544"/>
        <dbReference type="ChEBI" id="CHEBI:85222"/>
    </reaction>
    <physiologicalReaction direction="left-to-right" evidence="12">
        <dbReference type="Rhea" id="RHEA:56461"/>
    </physiologicalReaction>
</comment>
<comment type="subcellular location">
    <subcellularLocation>
        <location evidence="1">Membrane</location>
    </subcellularLocation>
</comment>
<organism evidence="15 16">
    <name type="scientific">Lingula anatina</name>
    <name type="common">Brachiopod</name>
    <name type="synonym">Lingula unguis</name>
    <dbReference type="NCBI Taxonomy" id="7574"/>
    <lineage>
        <taxon>Eukaryota</taxon>
        <taxon>Metazoa</taxon>
        <taxon>Spiralia</taxon>
        <taxon>Lophotrochozoa</taxon>
        <taxon>Brachiopoda</taxon>
        <taxon>Linguliformea</taxon>
        <taxon>Lingulata</taxon>
        <taxon>Lingulida</taxon>
        <taxon>Linguloidea</taxon>
        <taxon>Lingulidae</taxon>
        <taxon>Lingula</taxon>
    </lineage>
</organism>
<evidence type="ECO:0000256" key="10">
    <source>
        <dbReference type="ARBA" id="ARBA00047538"/>
    </source>
</evidence>
<comment type="catalytic activity">
    <reaction evidence="10">
        <text>N-hexadecanoyl-1-(9Z-octadecenoyl)-sn-glycero-3-phosphoethanolamine + H2O = N-hexadecanoylethanolamine + 1-(9Z-octadecenoyl)-sn-glycero-3-phosphate + H(+)</text>
        <dbReference type="Rhea" id="RHEA:53168"/>
        <dbReference type="ChEBI" id="CHEBI:15377"/>
        <dbReference type="ChEBI" id="CHEBI:15378"/>
        <dbReference type="ChEBI" id="CHEBI:71464"/>
        <dbReference type="ChEBI" id="CHEBI:74544"/>
        <dbReference type="ChEBI" id="CHEBI:85217"/>
    </reaction>
    <physiologicalReaction direction="left-to-right" evidence="10">
        <dbReference type="Rhea" id="RHEA:53169"/>
    </physiologicalReaction>
</comment>
<keyword evidence="7 13" id="KW-0472">Membrane</keyword>
<keyword evidence="15" id="KW-1185">Reference proteome</keyword>
<sequence>MDTGLIVGMVLLGLFGGYLITSVLLLKYPLILHKRKQLKFRCRHICHRGGAGERLENSMSAFKHACHIGTDMLEIDCHITKDGQVVVTHDNNLQRLTGCDVLVSETNYEDLPLLKPELRLDFDFGWVTRCSSDNEEDDLGQRRITLLREVFEQFPNTVVNIDIKVDNDELIQSVANLISEFNRESLTVWGNKSGVVTNKCYTANPNIPVLASIGTVVKWVILFYTGLLPFIPIREAAYEIVMPSVILKEGKTRFQLSTKQRALLKFIDWLLMSKQMIQHLSERGIQTYIWVLNEEDEFEKAFQLGATGVMTDFPTKLKQYLEPGHVLDNKT</sequence>
<reference evidence="16" key="1">
    <citation type="submission" date="2025-08" db="UniProtKB">
        <authorList>
            <consortium name="RefSeq"/>
        </authorList>
    </citation>
    <scope>IDENTIFICATION</scope>
    <source>
        <tissue evidence="16">Gonads</tissue>
    </source>
</reference>
<dbReference type="PANTHER" id="PTHR42758:SF2">
    <property type="entry name" value="PHOSPHATIDYLGLYCEROL PHOSPHOLIPASE C"/>
    <property type="match status" value="1"/>
</dbReference>
<dbReference type="Proteomes" id="UP000085678">
    <property type="component" value="Unplaced"/>
</dbReference>
<dbReference type="InterPro" id="IPR017946">
    <property type="entry name" value="PLC-like_Pdiesterase_TIM-brl"/>
</dbReference>
<dbReference type="InterPro" id="IPR052271">
    <property type="entry name" value="GDPD-Related"/>
</dbReference>
<evidence type="ECO:0000256" key="4">
    <source>
        <dbReference type="ARBA" id="ARBA00022801"/>
    </source>
</evidence>
<accession>A0A1S3I1L3</accession>
<protein>
    <submittedName>
        <fullName evidence="16">Lysophospholipase D GDPD1</fullName>
    </submittedName>
</protein>
<keyword evidence="5 13" id="KW-1133">Transmembrane helix</keyword>
<evidence type="ECO:0000256" key="13">
    <source>
        <dbReference type="SAM" id="Phobius"/>
    </source>
</evidence>
<dbReference type="Gene3D" id="3.20.20.190">
    <property type="entry name" value="Phosphatidylinositol (PI) phosphodiesterase"/>
    <property type="match status" value="1"/>
</dbReference>
<comment type="similarity">
    <text evidence="2">Belongs to the glycerophosphoryl diester phosphodiesterase family.</text>
</comment>
<comment type="catalytic activity">
    <reaction evidence="9">
        <text>N-(5Z,8Z,11Z,14Z-eicosatetraenoyl)-1-(9Z-octadecenoyl)-sn-glycero-3-phosphoethanolamine + H2O = N-(5Z,8Z,11Z,14Z-eicosatetraenoyl)-ethanolamine + 1-(9Z-octadecenoyl)-sn-glycero-3-phosphate + H(+)</text>
        <dbReference type="Rhea" id="RHEA:45544"/>
        <dbReference type="ChEBI" id="CHEBI:2700"/>
        <dbReference type="ChEBI" id="CHEBI:15377"/>
        <dbReference type="ChEBI" id="CHEBI:15378"/>
        <dbReference type="ChEBI" id="CHEBI:74544"/>
        <dbReference type="ChEBI" id="CHEBI:85223"/>
    </reaction>
    <physiologicalReaction direction="left-to-right" evidence="9">
        <dbReference type="Rhea" id="RHEA:45545"/>
    </physiologicalReaction>
</comment>
<evidence type="ECO:0000313" key="15">
    <source>
        <dbReference type="Proteomes" id="UP000085678"/>
    </source>
</evidence>
<evidence type="ECO:0000256" key="5">
    <source>
        <dbReference type="ARBA" id="ARBA00022989"/>
    </source>
</evidence>
<dbReference type="PROSITE" id="PS51704">
    <property type="entry name" value="GP_PDE"/>
    <property type="match status" value="1"/>
</dbReference>
<evidence type="ECO:0000256" key="3">
    <source>
        <dbReference type="ARBA" id="ARBA00022692"/>
    </source>
</evidence>
<evidence type="ECO:0000313" key="16">
    <source>
        <dbReference type="RefSeq" id="XP_013392157.2"/>
    </source>
</evidence>
<comment type="catalytic activity">
    <reaction evidence="11">
        <text>1-O-(1Z-octadecenyl)-sn-glycero-3-phospho-N-hexadecanoyl-ethanolamine + H2O = 1-O-(1Z-octadecenyl)-sn-glycero-3-phosphate + N-hexadecanoylethanolamine + H(+)</text>
        <dbReference type="Rhea" id="RHEA:53184"/>
        <dbReference type="ChEBI" id="CHEBI:15377"/>
        <dbReference type="ChEBI" id="CHEBI:15378"/>
        <dbReference type="ChEBI" id="CHEBI:71464"/>
        <dbReference type="ChEBI" id="CHEBI:137009"/>
        <dbReference type="ChEBI" id="CHEBI:137017"/>
    </reaction>
    <physiologicalReaction direction="left-to-right" evidence="11">
        <dbReference type="Rhea" id="RHEA:53185"/>
    </physiologicalReaction>
</comment>
<proteinExistence type="inferred from homology"/>
<dbReference type="CDD" id="cd08612">
    <property type="entry name" value="GDPD_GDE4"/>
    <property type="match status" value="1"/>
</dbReference>
<evidence type="ECO:0000256" key="6">
    <source>
        <dbReference type="ARBA" id="ARBA00023098"/>
    </source>
</evidence>
<evidence type="ECO:0000256" key="1">
    <source>
        <dbReference type="ARBA" id="ARBA00004370"/>
    </source>
</evidence>
<dbReference type="RefSeq" id="XP_013392157.2">
    <property type="nucleotide sequence ID" value="XM_013536703.2"/>
</dbReference>
<dbReference type="InParanoid" id="A0A1S3I1L3"/>
<comment type="catalytic activity">
    <reaction evidence="8">
        <text>1-O-hexadecyl-sn-glycero-3-phosphocholine + H2O = 1-O-hexadecyl-sn-glycero-3-phosphate + choline + H(+)</text>
        <dbReference type="Rhea" id="RHEA:41143"/>
        <dbReference type="ChEBI" id="CHEBI:15354"/>
        <dbReference type="ChEBI" id="CHEBI:15377"/>
        <dbReference type="ChEBI" id="CHEBI:15378"/>
        <dbReference type="ChEBI" id="CHEBI:64496"/>
        <dbReference type="ChEBI" id="CHEBI:77580"/>
    </reaction>
    <physiologicalReaction direction="left-to-right" evidence="8">
        <dbReference type="Rhea" id="RHEA:41144"/>
    </physiologicalReaction>
</comment>
<dbReference type="OMA" id="VHVWTID"/>
<dbReference type="GO" id="GO:0046475">
    <property type="term" value="P:glycerophospholipid catabolic process"/>
    <property type="evidence" value="ECO:0007669"/>
    <property type="project" value="TreeGrafter"/>
</dbReference>